<sequence>MLIKSNLKKAVLGFTVGILLAMSTSAVFAVSASSPYKPYTIYGKDYQSVAIVASYNNDAVAYTTIYASSNVPAGYMGAMPRLYNDSGSLCASKDWEYNATSTSAISTVTLPIYTSDGYYSYGRCAAYNGNGYTYGYTYQSPCINI</sequence>
<protein>
    <recommendedName>
        <fullName evidence="4">Secreted protein</fullName>
    </recommendedName>
</protein>
<feature type="signal peptide" evidence="1">
    <location>
        <begin position="1"/>
        <end position="29"/>
    </location>
</feature>
<evidence type="ECO:0008006" key="4">
    <source>
        <dbReference type="Google" id="ProtNLM"/>
    </source>
</evidence>
<keyword evidence="1" id="KW-0732">Signal</keyword>
<dbReference type="Proteomes" id="UP000430508">
    <property type="component" value="Chromosome"/>
</dbReference>
<reference evidence="2 3" key="1">
    <citation type="submission" date="2019-12" db="EMBL/GenBank/DDBJ databases">
        <title>Sequence classification of anaerobic respiratory reductive dehalogenases: First we see many, then we see few.</title>
        <authorList>
            <person name="Molenda O."/>
            <person name="Puentes Jacome L.A."/>
            <person name="Cao X."/>
            <person name="Nesbo C.L."/>
            <person name="Tang S."/>
            <person name="Morson N."/>
            <person name="Patron J."/>
            <person name="Lomheim L."/>
            <person name="Wishart D.S."/>
            <person name="Edwards E.A."/>
        </authorList>
    </citation>
    <scope>NUCLEOTIDE SEQUENCE [LARGE SCALE GENOMIC DNA]</scope>
    <source>
        <strain evidence="2 3">12DCA</strain>
    </source>
</reference>
<evidence type="ECO:0000313" key="2">
    <source>
        <dbReference type="EMBL" id="QHA00406.1"/>
    </source>
</evidence>
<dbReference type="RefSeq" id="WP_025205505.1">
    <property type="nucleotide sequence ID" value="NZ_CP046996.1"/>
</dbReference>
<evidence type="ECO:0000256" key="1">
    <source>
        <dbReference type="SAM" id="SignalP"/>
    </source>
</evidence>
<evidence type="ECO:0000313" key="3">
    <source>
        <dbReference type="Proteomes" id="UP000430508"/>
    </source>
</evidence>
<dbReference type="EMBL" id="CP046996">
    <property type="protein sequence ID" value="QHA00406.1"/>
    <property type="molecule type" value="Genomic_DNA"/>
</dbReference>
<gene>
    <name evidence="2" type="ORF">GQ588_07060</name>
</gene>
<proteinExistence type="predicted"/>
<accession>A0A857DJS2</accession>
<feature type="chain" id="PRO_5032429356" description="Secreted protein" evidence="1">
    <location>
        <begin position="30"/>
        <end position="145"/>
    </location>
</feature>
<dbReference type="AlphaFoldDB" id="A0A857DJS2"/>
<name>A0A857DJS2_9FIRM</name>
<organism evidence="2 3">
    <name type="scientific">Dehalobacter restrictus</name>
    <dbReference type="NCBI Taxonomy" id="55583"/>
    <lineage>
        <taxon>Bacteria</taxon>
        <taxon>Bacillati</taxon>
        <taxon>Bacillota</taxon>
        <taxon>Clostridia</taxon>
        <taxon>Eubacteriales</taxon>
        <taxon>Desulfitobacteriaceae</taxon>
        <taxon>Dehalobacter</taxon>
    </lineage>
</organism>